<evidence type="ECO:0000313" key="4">
    <source>
        <dbReference type="EMBL" id="NHO65909.1"/>
    </source>
</evidence>
<evidence type="ECO:0000259" key="2">
    <source>
        <dbReference type="Pfam" id="PF17762"/>
    </source>
</evidence>
<organism evidence="4 5">
    <name type="scientific">Pseudomaricurvus hydrocarbonicus</name>
    <dbReference type="NCBI Taxonomy" id="1470433"/>
    <lineage>
        <taxon>Bacteria</taxon>
        <taxon>Pseudomonadati</taxon>
        <taxon>Pseudomonadota</taxon>
        <taxon>Gammaproteobacteria</taxon>
        <taxon>Cellvibrionales</taxon>
        <taxon>Cellvibrionaceae</taxon>
        <taxon>Pseudomaricurvus</taxon>
    </lineage>
</organism>
<dbReference type="EMBL" id="JAAONZ010000006">
    <property type="protein sequence ID" value="NHO65909.1"/>
    <property type="molecule type" value="Genomic_DNA"/>
</dbReference>
<dbReference type="Gene3D" id="1.10.10.2830">
    <property type="match status" value="1"/>
</dbReference>
<gene>
    <name evidence="4" type="ORF">G8770_10185</name>
</gene>
<evidence type="ECO:0000313" key="5">
    <source>
        <dbReference type="Proteomes" id="UP000787472"/>
    </source>
</evidence>
<dbReference type="Pfam" id="PF17762">
    <property type="entry name" value="HTH_ParB"/>
    <property type="match status" value="1"/>
</dbReference>
<protein>
    <recommendedName>
        <fullName evidence="6">ParB/Sulfiredoxin domain-containing protein</fullName>
    </recommendedName>
</protein>
<accession>A0A9E5JSU1</accession>
<feature type="domain" description="ParB/Spo0J HTH" evidence="2">
    <location>
        <begin position="121"/>
        <end position="204"/>
    </location>
</feature>
<dbReference type="InterPro" id="IPR050336">
    <property type="entry name" value="Chromosome_partition/occlusion"/>
</dbReference>
<dbReference type="InterPro" id="IPR057240">
    <property type="entry name" value="ParB_dimer_C"/>
</dbReference>
<dbReference type="GO" id="GO:0007059">
    <property type="term" value="P:chromosome segregation"/>
    <property type="evidence" value="ECO:0007669"/>
    <property type="project" value="TreeGrafter"/>
</dbReference>
<feature type="domain" description="ParB C-terminal dimerisation" evidence="3">
    <location>
        <begin position="237"/>
        <end position="271"/>
    </location>
</feature>
<dbReference type="Proteomes" id="UP000787472">
    <property type="component" value="Unassembled WGS sequence"/>
</dbReference>
<dbReference type="SUPFAM" id="SSF109709">
    <property type="entry name" value="KorB DNA-binding domain-like"/>
    <property type="match status" value="1"/>
</dbReference>
<evidence type="ECO:0000259" key="3">
    <source>
        <dbReference type="Pfam" id="PF23552"/>
    </source>
</evidence>
<dbReference type="InterPro" id="IPR041468">
    <property type="entry name" value="HTH_ParB/Spo0J"/>
</dbReference>
<comment type="caution">
    <text evidence="4">The sequence shown here is derived from an EMBL/GenBank/DDBJ whole genome shotgun (WGS) entry which is preliminary data.</text>
</comment>
<name>A0A9E5JSU1_9GAMM</name>
<reference evidence="4" key="1">
    <citation type="submission" date="2020-03" db="EMBL/GenBank/DDBJ databases">
        <authorList>
            <person name="Guo F."/>
        </authorList>
    </citation>
    <scope>NUCLEOTIDE SEQUENCE</scope>
    <source>
        <strain evidence="4">JCM 30134</strain>
    </source>
</reference>
<proteinExistence type="predicted"/>
<dbReference type="RefSeq" id="WP_167185753.1">
    <property type="nucleotide sequence ID" value="NZ_JAAONZ010000006.1"/>
</dbReference>
<sequence length="320" mass="35439">MPKINKINKLPGFKVIQIPVGECELAPFYPMPEVSEATAQLIDDQLQHAAEGIAPFWGIARDGLAQVFLGAFQLDALKRRNRHSTIPLRVGESEHFSPAEIARLMLYPNHAYPESDMVFRARVIEGLKQSFALSDRHLADYTGSSRPSIANARRLLGLQPQVLQAAQQGKISYTIARELLTLPAGRQVTLAEEFSRKLLSNQQMLARIHGHLSVDDEVPVNSVAASAPAPQKVPVEKSSDTLRYEKMISEAMGYPIDIQEGQGGHGKLVISPFDEAGASHVAQQIPADIFRRRARLVLDYDSLDELDAMLAKLFPPEEEF</sequence>
<dbReference type="PANTHER" id="PTHR33375">
    <property type="entry name" value="CHROMOSOME-PARTITIONING PROTEIN PARB-RELATED"/>
    <property type="match status" value="1"/>
</dbReference>
<evidence type="ECO:0000256" key="1">
    <source>
        <dbReference type="ARBA" id="ARBA00023125"/>
    </source>
</evidence>
<dbReference type="AlphaFoldDB" id="A0A9E5JSU1"/>
<dbReference type="GO" id="GO:0045881">
    <property type="term" value="P:positive regulation of sporulation resulting in formation of a cellular spore"/>
    <property type="evidence" value="ECO:0007669"/>
    <property type="project" value="TreeGrafter"/>
</dbReference>
<dbReference type="GO" id="GO:0003677">
    <property type="term" value="F:DNA binding"/>
    <property type="evidence" value="ECO:0007669"/>
    <property type="project" value="UniProtKB-KW"/>
</dbReference>
<keyword evidence="5" id="KW-1185">Reference proteome</keyword>
<dbReference type="PANTHER" id="PTHR33375:SF1">
    <property type="entry name" value="CHROMOSOME-PARTITIONING PROTEIN PARB-RELATED"/>
    <property type="match status" value="1"/>
</dbReference>
<evidence type="ECO:0008006" key="6">
    <source>
        <dbReference type="Google" id="ProtNLM"/>
    </source>
</evidence>
<keyword evidence="1" id="KW-0238">DNA-binding</keyword>
<dbReference type="Pfam" id="PF23552">
    <property type="entry name" value="ParB_C"/>
    <property type="match status" value="1"/>
</dbReference>
<dbReference type="GO" id="GO:0005694">
    <property type="term" value="C:chromosome"/>
    <property type="evidence" value="ECO:0007669"/>
    <property type="project" value="TreeGrafter"/>
</dbReference>